<feature type="region of interest" description="Disordered" evidence="1">
    <location>
        <begin position="1"/>
        <end position="62"/>
    </location>
</feature>
<feature type="region of interest" description="Disordered" evidence="1">
    <location>
        <begin position="200"/>
        <end position="225"/>
    </location>
</feature>
<sequence>ISSQMGSKRRHDDEDDVSLKKRRKRDDNYEEIATALETPNKKRKSKGHELESNGVANGDVSFAHNEDDDECVVYLIRKPKALSIEDLEAKLSLKSKVKNKTRTMELDSGAVYTTRIAPSDSFMYHVPMVDGDLAPGNRIAGTVTITQNETKNEEGDFIMHNDFLEDPPLVSMPFVIAPIKRNPVLEMDGLKQRLHAYGCTSADSEETPRKVKKAKRKSKRADNDE</sequence>
<feature type="compositionally biased region" description="Basic residues" evidence="1">
    <location>
        <begin position="210"/>
        <end position="219"/>
    </location>
</feature>
<proteinExistence type="predicted"/>
<organism evidence="2 3">
    <name type="scientific">Pristionchus entomophagus</name>
    <dbReference type="NCBI Taxonomy" id="358040"/>
    <lineage>
        <taxon>Eukaryota</taxon>
        <taxon>Metazoa</taxon>
        <taxon>Ecdysozoa</taxon>
        <taxon>Nematoda</taxon>
        <taxon>Chromadorea</taxon>
        <taxon>Rhabditida</taxon>
        <taxon>Rhabditina</taxon>
        <taxon>Diplogasteromorpha</taxon>
        <taxon>Diplogasteroidea</taxon>
        <taxon>Neodiplogasteridae</taxon>
        <taxon>Pristionchus</taxon>
    </lineage>
</organism>
<feature type="non-terminal residue" evidence="2">
    <location>
        <position position="1"/>
    </location>
</feature>
<evidence type="ECO:0000313" key="3">
    <source>
        <dbReference type="Proteomes" id="UP001432027"/>
    </source>
</evidence>
<dbReference type="EMBL" id="BTSX01000006">
    <property type="protein sequence ID" value="GMT03013.1"/>
    <property type="molecule type" value="Genomic_DNA"/>
</dbReference>
<evidence type="ECO:0000313" key="2">
    <source>
        <dbReference type="EMBL" id="GMT03013.1"/>
    </source>
</evidence>
<name>A0AAV5U979_9BILA</name>
<dbReference type="Proteomes" id="UP001432027">
    <property type="component" value="Unassembled WGS sequence"/>
</dbReference>
<protein>
    <submittedName>
        <fullName evidence="2">Uncharacterized protein</fullName>
    </submittedName>
</protein>
<accession>A0AAV5U979</accession>
<reference evidence="2" key="1">
    <citation type="submission" date="2023-10" db="EMBL/GenBank/DDBJ databases">
        <title>Genome assembly of Pristionchus species.</title>
        <authorList>
            <person name="Yoshida K."/>
            <person name="Sommer R.J."/>
        </authorList>
    </citation>
    <scope>NUCLEOTIDE SEQUENCE</scope>
    <source>
        <strain evidence="2">RS0144</strain>
    </source>
</reference>
<dbReference type="AlphaFoldDB" id="A0AAV5U979"/>
<keyword evidence="3" id="KW-1185">Reference proteome</keyword>
<gene>
    <name evidence="2" type="ORF">PENTCL1PPCAC_25187</name>
</gene>
<evidence type="ECO:0000256" key="1">
    <source>
        <dbReference type="SAM" id="MobiDB-lite"/>
    </source>
</evidence>
<comment type="caution">
    <text evidence="2">The sequence shown here is derived from an EMBL/GenBank/DDBJ whole genome shotgun (WGS) entry which is preliminary data.</text>
</comment>